<dbReference type="Proteomes" id="UP000487649">
    <property type="component" value="Unassembled WGS sequence"/>
</dbReference>
<comment type="similarity">
    <text evidence="1 2">Belongs to the glycosyl hydrolase 13 family.</text>
</comment>
<feature type="signal peptide" evidence="4">
    <location>
        <begin position="1"/>
        <end position="20"/>
    </location>
</feature>
<dbReference type="PROSITE" id="PS51257">
    <property type="entry name" value="PROKAR_LIPOPROTEIN"/>
    <property type="match status" value="1"/>
</dbReference>
<dbReference type="PRINTS" id="PR00110">
    <property type="entry name" value="ALPHAAMYLASE"/>
</dbReference>
<dbReference type="Pfam" id="PF00128">
    <property type="entry name" value="Alpha-amylase"/>
    <property type="match status" value="1"/>
</dbReference>
<keyword evidence="3" id="KW-0378">Hydrolase</keyword>
<dbReference type="GO" id="GO:0004556">
    <property type="term" value="F:alpha-amylase activity"/>
    <property type="evidence" value="ECO:0007669"/>
    <property type="project" value="UniProtKB-UniRule"/>
</dbReference>
<dbReference type="InterPro" id="IPR006046">
    <property type="entry name" value="Alpha_amylase"/>
</dbReference>
<comment type="caution">
    <text evidence="6">The sequence shown here is derived from an EMBL/GenBank/DDBJ whole genome shotgun (WGS) entry which is preliminary data.</text>
</comment>
<accession>A0A9X5AQ22</accession>
<proteinExistence type="inferred from homology"/>
<keyword evidence="3" id="KW-0119">Carbohydrate metabolism</keyword>
<dbReference type="InterPro" id="IPR045857">
    <property type="entry name" value="O16G_dom_2"/>
</dbReference>
<dbReference type="RefSeq" id="WP_006783250.1">
    <property type="nucleotide sequence ID" value="NZ_JAMQUV010000091.1"/>
</dbReference>
<dbReference type="EC" id="3.2.1.1" evidence="3"/>
<comment type="catalytic activity">
    <reaction evidence="3">
        <text>Endohydrolysis of (1-&gt;4)-alpha-D-glucosidic linkages in polysaccharides containing three or more (1-&gt;4)-alpha-linked D-glucose units.</text>
        <dbReference type="EC" id="3.2.1.1"/>
    </reaction>
</comment>
<dbReference type="GO" id="GO:0043169">
    <property type="term" value="F:cation binding"/>
    <property type="evidence" value="ECO:0007669"/>
    <property type="project" value="InterPro"/>
</dbReference>
<gene>
    <name evidence="6" type="ORF">GMA92_15890</name>
</gene>
<feature type="chain" id="PRO_5040732532" description="Alpha-amylase" evidence="4">
    <location>
        <begin position="21"/>
        <end position="527"/>
    </location>
</feature>
<evidence type="ECO:0000256" key="4">
    <source>
        <dbReference type="SAM" id="SignalP"/>
    </source>
</evidence>
<sequence>MKKNILLLMIIFLLVGCSNSTDERAEVSSDNGVFYEIFVRSFSDSDGDGIGDFNGITENLDYLVDLGVKGIWLLPIYPSPSYHGYDVTDYYNVNSEYGTLDDFKKLVSEAHNKGIKVVLDMVLNHASSEHPWFIDSKENIDSDYADYFIWADANDSSYDFSASPIDGKAWSKYENRMYFGAFWSGMPDWDASNNKVREEFINIGQYWIDLGVDGFRLDAAKYLYAQGEYNTDLNLLQENLDFWKEITDGWRDAKDDLYIVAEVWSGSSSVAPYYSNFDANFNFDLADAIVSVVRRERDLSGFGLMKNLTRMHESFEKYAGDRGYSDAIFLTNHDQDRVMSVLNNDMDLMKLAADIYLMLPGNPYIYYGEEIGMLGRKPDEDIRFPLKWGNDYETEWRKDTLNMDLDSIEVQLEDKDSLLNHYKSLIAVRNSSDALSSGEMVALSMSKSLVIGQIRYTETEAVFILHNISERDCEVGFSTDDENLIYSTKTGYTLKSDSVIIPSKGTMLFSIPVEEVSLYEELEIEIG</sequence>
<evidence type="ECO:0000256" key="3">
    <source>
        <dbReference type="RuleBase" id="RU361134"/>
    </source>
</evidence>
<keyword evidence="4" id="KW-0732">Signal</keyword>
<dbReference type="PANTHER" id="PTHR10357:SF179">
    <property type="entry name" value="NEUTRAL AND BASIC AMINO ACID TRANSPORT PROTEIN RBAT"/>
    <property type="match status" value="1"/>
</dbReference>
<dbReference type="SUPFAM" id="SSF51445">
    <property type="entry name" value="(Trans)glycosidases"/>
    <property type="match status" value="1"/>
</dbReference>
<evidence type="ECO:0000256" key="2">
    <source>
        <dbReference type="RuleBase" id="RU003615"/>
    </source>
</evidence>
<evidence type="ECO:0000259" key="5">
    <source>
        <dbReference type="SMART" id="SM00642"/>
    </source>
</evidence>
<name>A0A9X5AQ22_9FIRM</name>
<dbReference type="InterPro" id="IPR017853">
    <property type="entry name" value="GH"/>
</dbReference>
<dbReference type="InterPro" id="IPR006047">
    <property type="entry name" value="GH13_cat_dom"/>
</dbReference>
<dbReference type="SMART" id="SM00642">
    <property type="entry name" value="Aamy"/>
    <property type="match status" value="1"/>
</dbReference>
<dbReference type="PANTHER" id="PTHR10357">
    <property type="entry name" value="ALPHA-AMYLASE FAMILY MEMBER"/>
    <property type="match status" value="1"/>
</dbReference>
<dbReference type="CDD" id="cd11316">
    <property type="entry name" value="AmyAc_bac2_AmyA"/>
    <property type="match status" value="1"/>
</dbReference>
<reference evidence="6 7" key="1">
    <citation type="journal article" date="2019" name="Nat. Med.">
        <title>A library of human gut bacterial isolates paired with longitudinal multiomics data enables mechanistic microbiome research.</title>
        <authorList>
            <person name="Poyet M."/>
            <person name="Groussin M."/>
            <person name="Gibbons S.M."/>
            <person name="Avila-Pacheco J."/>
            <person name="Jiang X."/>
            <person name="Kearney S.M."/>
            <person name="Perrotta A.R."/>
            <person name="Berdy B."/>
            <person name="Zhao S."/>
            <person name="Lieberman T.D."/>
            <person name="Swanson P.K."/>
            <person name="Smith M."/>
            <person name="Roesemann S."/>
            <person name="Alexander J.E."/>
            <person name="Rich S.A."/>
            <person name="Livny J."/>
            <person name="Vlamakis H."/>
            <person name="Clish C."/>
            <person name="Bullock K."/>
            <person name="Deik A."/>
            <person name="Scott J."/>
            <person name="Pierce K.A."/>
            <person name="Xavier R.J."/>
            <person name="Alm E.J."/>
        </authorList>
    </citation>
    <scope>NUCLEOTIDE SEQUENCE [LARGE SCALE GENOMIC DNA]</scope>
    <source>
        <strain evidence="6 7">BIOML-A198</strain>
    </source>
</reference>
<dbReference type="GO" id="GO:0009313">
    <property type="term" value="P:oligosaccharide catabolic process"/>
    <property type="evidence" value="ECO:0007669"/>
    <property type="project" value="TreeGrafter"/>
</dbReference>
<feature type="domain" description="Glycosyl hydrolase family 13 catalytic" evidence="5">
    <location>
        <begin position="36"/>
        <end position="429"/>
    </location>
</feature>
<dbReference type="Gene3D" id="3.20.20.80">
    <property type="entry name" value="Glycosidases"/>
    <property type="match status" value="1"/>
</dbReference>
<evidence type="ECO:0000256" key="1">
    <source>
        <dbReference type="ARBA" id="ARBA00008061"/>
    </source>
</evidence>
<keyword evidence="3" id="KW-0326">Glycosidase</keyword>
<dbReference type="Gene3D" id="3.90.400.10">
    <property type="entry name" value="Oligo-1,6-glucosidase, Domain 2"/>
    <property type="match status" value="1"/>
</dbReference>
<evidence type="ECO:0000313" key="7">
    <source>
        <dbReference type="Proteomes" id="UP000487649"/>
    </source>
</evidence>
<dbReference type="EMBL" id="WMQE01000072">
    <property type="protein sequence ID" value="MTK22872.1"/>
    <property type="molecule type" value="Genomic_DNA"/>
</dbReference>
<organism evidence="6 7">
    <name type="scientific">Turicibacter sanguinis</name>
    <dbReference type="NCBI Taxonomy" id="154288"/>
    <lineage>
        <taxon>Bacteria</taxon>
        <taxon>Bacillati</taxon>
        <taxon>Bacillota</taxon>
        <taxon>Erysipelotrichia</taxon>
        <taxon>Erysipelotrichales</taxon>
        <taxon>Turicibacteraceae</taxon>
        <taxon>Turicibacter</taxon>
    </lineage>
</organism>
<protein>
    <recommendedName>
        <fullName evidence="3">Alpha-amylase</fullName>
        <ecNumber evidence="3">3.2.1.1</ecNumber>
    </recommendedName>
</protein>
<dbReference type="AlphaFoldDB" id="A0A9X5AQ22"/>
<evidence type="ECO:0000313" key="6">
    <source>
        <dbReference type="EMBL" id="MTK22872.1"/>
    </source>
</evidence>